<name>A0A516R4L4_STRST</name>
<evidence type="ECO:0000256" key="1">
    <source>
        <dbReference type="SAM" id="MobiDB-lite"/>
    </source>
</evidence>
<dbReference type="InterPro" id="IPR044925">
    <property type="entry name" value="His-Me_finger_sf"/>
</dbReference>
<keyword evidence="2" id="KW-0540">Nuclease</keyword>
<dbReference type="Pfam" id="PF02945">
    <property type="entry name" value="Endonuclease_7"/>
    <property type="match status" value="1"/>
</dbReference>
<dbReference type="SUPFAM" id="SSF54060">
    <property type="entry name" value="His-Me finger endonucleases"/>
    <property type="match status" value="1"/>
</dbReference>
<dbReference type="Gene3D" id="3.40.1800.10">
    <property type="entry name" value="His-Me finger endonucleases"/>
    <property type="match status" value="1"/>
</dbReference>
<dbReference type="InterPro" id="IPR038563">
    <property type="entry name" value="Endonuclease_7_sf"/>
</dbReference>
<protein>
    <submittedName>
        <fullName evidence="2">Recombination endonuclease VII</fullName>
    </submittedName>
</protein>
<feature type="region of interest" description="Disordered" evidence="1">
    <location>
        <begin position="1"/>
        <end position="24"/>
    </location>
</feature>
<evidence type="ECO:0000313" key="3">
    <source>
        <dbReference type="Proteomes" id="UP000316806"/>
    </source>
</evidence>
<gene>
    <name evidence="2" type="ORF">FH965_08355</name>
</gene>
<accession>A0A516R4L4</accession>
<proteinExistence type="predicted"/>
<dbReference type="InterPro" id="IPR004211">
    <property type="entry name" value="Endonuclease_7"/>
</dbReference>
<evidence type="ECO:0000313" key="2">
    <source>
        <dbReference type="EMBL" id="QDQ10585.1"/>
    </source>
</evidence>
<dbReference type="Proteomes" id="UP000316806">
    <property type="component" value="Chromosome"/>
</dbReference>
<dbReference type="EMBL" id="CP040916">
    <property type="protein sequence ID" value="QDQ10585.1"/>
    <property type="molecule type" value="Genomic_DNA"/>
</dbReference>
<dbReference type="GO" id="GO:0004519">
    <property type="term" value="F:endonuclease activity"/>
    <property type="evidence" value="ECO:0007669"/>
    <property type="project" value="UniProtKB-KW"/>
</dbReference>
<sequence length="232" mass="25974">MSWRRTQRTSCAPSFKRVGSRPPFPSIRRPDGGCWVVEASDSKRRSRCKERKLRAAFASNRAMRDGLQAYCRECAAAYHQERRLARGKNVRPRVKVPEGHKFCRTCGEITPHSEWDRNRRASDGFASLCKPCKAAAGRAGHLKRQYGLTEAQRDEMIAAQKGLCVICPKASPVHVDHCHETGRVRGVLCFNCNSAIGKLGDDPDALRRAISYLEGNPWKPTLVAPGVYRLPS</sequence>
<organism evidence="2 3">
    <name type="scientific">Streptomyces spectabilis</name>
    <dbReference type="NCBI Taxonomy" id="68270"/>
    <lineage>
        <taxon>Bacteria</taxon>
        <taxon>Bacillati</taxon>
        <taxon>Actinomycetota</taxon>
        <taxon>Actinomycetes</taxon>
        <taxon>Kitasatosporales</taxon>
        <taxon>Streptomycetaceae</taxon>
        <taxon>Streptomyces</taxon>
    </lineage>
</organism>
<dbReference type="AlphaFoldDB" id="A0A516R4L4"/>
<reference evidence="2 3" key="1">
    <citation type="journal article" date="2019" name="J. Ind. Microbiol. Biotechnol.">
        <title>The complete genomic sequence of Streptomyces spectabilis NRRL-2792 and identification of secondary metabolite biosynthetic gene clusters.</title>
        <authorList>
            <person name="Sinha A."/>
            <person name="Phillips-Salemka S."/>
            <person name="Niraula T.A."/>
            <person name="Short K.A."/>
            <person name="Niraula N.P."/>
        </authorList>
    </citation>
    <scope>NUCLEOTIDE SEQUENCE [LARGE SCALE GENOMIC DNA]</scope>
    <source>
        <strain evidence="2 3">NRRL 2792</strain>
    </source>
</reference>
<keyword evidence="2" id="KW-0255">Endonuclease</keyword>
<keyword evidence="2" id="KW-0378">Hydrolase</keyword>